<evidence type="ECO:0000256" key="8">
    <source>
        <dbReference type="ARBA" id="ARBA00023136"/>
    </source>
</evidence>
<gene>
    <name evidence="11" type="ORF">H4R26_001458</name>
</gene>
<reference evidence="11" key="1">
    <citation type="submission" date="2022-07" db="EMBL/GenBank/DDBJ databases">
        <title>Phylogenomic reconstructions and comparative analyses of Kickxellomycotina fungi.</title>
        <authorList>
            <person name="Reynolds N.K."/>
            <person name="Stajich J.E."/>
            <person name="Barry K."/>
            <person name="Grigoriev I.V."/>
            <person name="Crous P."/>
            <person name="Smith M.E."/>
        </authorList>
    </citation>
    <scope>NUCLEOTIDE SEQUENCE</scope>
    <source>
        <strain evidence="11">IMI 214461</strain>
    </source>
</reference>
<evidence type="ECO:0000313" key="11">
    <source>
        <dbReference type="EMBL" id="KAJ2006325.1"/>
    </source>
</evidence>
<dbReference type="PANTHER" id="PTHR15642">
    <property type="entry name" value="CYTOCHROME C OXIDASE ASSEMBLY FACTOR 3, MITOCHONDRIAL"/>
    <property type="match status" value="1"/>
</dbReference>
<dbReference type="PANTHER" id="PTHR15642:SF3">
    <property type="entry name" value="CYTOCHROME C OXIDASE ASSEMBLY FACTOR 3 HOMOLOG, MITOCHONDRIAL"/>
    <property type="match status" value="1"/>
</dbReference>
<dbReference type="InterPro" id="IPR018628">
    <property type="entry name" value="Coa3_CC"/>
</dbReference>
<keyword evidence="9" id="KW-0999">Mitochondrion inner membrane</keyword>
<comment type="subunit">
    <text evidence="4 9">Component of 250-400 kDa complexes called cytochrome oxidase assembly intermediates or COA complexes.</text>
</comment>
<keyword evidence="6 9" id="KW-1133">Transmembrane helix</keyword>
<name>A0A9W8EL54_9FUNG</name>
<keyword evidence="7 9" id="KW-0496">Mitochondrion</keyword>
<accession>A0A9W8EL54</accession>
<organism evidence="11 12">
    <name type="scientific">Coemansia thaxteri</name>
    <dbReference type="NCBI Taxonomy" id="2663907"/>
    <lineage>
        <taxon>Eukaryota</taxon>
        <taxon>Fungi</taxon>
        <taxon>Fungi incertae sedis</taxon>
        <taxon>Zoopagomycota</taxon>
        <taxon>Kickxellomycotina</taxon>
        <taxon>Kickxellomycetes</taxon>
        <taxon>Kickxellales</taxon>
        <taxon>Kickxellaceae</taxon>
        <taxon>Coemansia</taxon>
    </lineage>
</organism>
<dbReference type="GO" id="GO:0005743">
    <property type="term" value="C:mitochondrial inner membrane"/>
    <property type="evidence" value="ECO:0007669"/>
    <property type="project" value="UniProtKB-UniRule"/>
</dbReference>
<evidence type="ECO:0000313" key="12">
    <source>
        <dbReference type="Proteomes" id="UP001150907"/>
    </source>
</evidence>
<evidence type="ECO:0000256" key="7">
    <source>
        <dbReference type="ARBA" id="ARBA00023128"/>
    </source>
</evidence>
<evidence type="ECO:0000256" key="3">
    <source>
        <dbReference type="ARBA" id="ARBA00007035"/>
    </source>
</evidence>
<dbReference type="OrthoDB" id="10018333at2759"/>
<dbReference type="AlphaFoldDB" id="A0A9W8EL54"/>
<dbReference type="EMBL" id="JANBQF010000065">
    <property type="protein sequence ID" value="KAJ2006325.1"/>
    <property type="molecule type" value="Genomic_DNA"/>
</dbReference>
<comment type="function">
    <text evidence="1 9">Required for assembly of cytochrome c oxidase (complex IV).</text>
</comment>
<keyword evidence="12" id="KW-1185">Reference proteome</keyword>
<proteinExistence type="inferred from homology"/>
<dbReference type="GO" id="GO:0033617">
    <property type="term" value="P:mitochondrial respiratory chain complex IV assembly"/>
    <property type="evidence" value="ECO:0007669"/>
    <property type="project" value="UniProtKB-UniRule"/>
</dbReference>
<dbReference type="Pfam" id="PF09813">
    <property type="entry name" value="Coa3_cc"/>
    <property type="match status" value="1"/>
</dbReference>
<evidence type="ECO:0000256" key="2">
    <source>
        <dbReference type="ARBA" id="ARBA00004304"/>
    </source>
</evidence>
<comment type="subcellular location">
    <subcellularLocation>
        <location evidence="2">Mitochondrion membrane</location>
        <topology evidence="2">Single-pass membrane protein</topology>
    </subcellularLocation>
</comment>
<evidence type="ECO:0000256" key="6">
    <source>
        <dbReference type="ARBA" id="ARBA00022989"/>
    </source>
</evidence>
<protein>
    <recommendedName>
        <fullName evidence="9">Cytochrome c oxidase assembly factor 3</fullName>
    </recommendedName>
</protein>
<comment type="caution">
    <text evidence="11">The sequence shown here is derived from an EMBL/GenBank/DDBJ whole genome shotgun (WGS) entry which is preliminary data.</text>
</comment>
<evidence type="ECO:0000256" key="1">
    <source>
        <dbReference type="ARBA" id="ARBA00003064"/>
    </source>
</evidence>
<evidence type="ECO:0000256" key="5">
    <source>
        <dbReference type="ARBA" id="ARBA00022692"/>
    </source>
</evidence>
<dbReference type="Proteomes" id="UP001150907">
    <property type="component" value="Unassembled WGS sequence"/>
</dbReference>
<evidence type="ECO:0000256" key="4">
    <source>
        <dbReference type="ARBA" id="ARBA00011351"/>
    </source>
</evidence>
<keyword evidence="8 9" id="KW-0472">Membrane</keyword>
<comment type="similarity">
    <text evidence="3 9">Belongs to the COA3 family.</text>
</comment>
<dbReference type="InterPro" id="IPR041752">
    <property type="entry name" value="Coa3"/>
</dbReference>
<evidence type="ECO:0000256" key="9">
    <source>
        <dbReference type="RuleBase" id="RU367056"/>
    </source>
</evidence>
<sequence length="83" mass="9326">MRSTLGLREINKKQALYGDYHFRQSIERGRRPYAGKNIATALGLAGAVAGIYFYSLKVVKQEDYSDVAMPPEPTAEEKQKFGK</sequence>
<feature type="transmembrane region" description="Helical" evidence="9">
    <location>
        <begin position="33"/>
        <end position="54"/>
    </location>
</feature>
<keyword evidence="5 9" id="KW-0812">Transmembrane</keyword>
<evidence type="ECO:0000259" key="10">
    <source>
        <dbReference type="Pfam" id="PF09813"/>
    </source>
</evidence>
<feature type="domain" description="Cytochrome c oxidase assembly factor 3 mitochondrial coiled-coil" evidence="10">
    <location>
        <begin position="26"/>
        <end position="66"/>
    </location>
</feature>